<dbReference type="WBParaSite" id="EVEC_0001129601-mRNA-1">
    <property type="protein sequence ID" value="EVEC_0001129601-mRNA-1"/>
    <property type="gene ID" value="EVEC_0001129601"/>
</dbReference>
<dbReference type="AlphaFoldDB" id="A0A0N4VKA8"/>
<dbReference type="InterPro" id="IPR013783">
    <property type="entry name" value="Ig-like_fold"/>
</dbReference>
<evidence type="ECO:0000256" key="1">
    <source>
        <dbReference type="ARBA" id="ARBA00004496"/>
    </source>
</evidence>
<keyword evidence="3" id="KW-0393">Immunoglobulin domain</keyword>
<feature type="region of interest" description="Disordered" evidence="4">
    <location>
        <begin position="459"/>
        <end position="479"/>
    </location>
</feature>
<evidence type="ECO:0000259" key="5">
    <source>
        <dbReference type="PROSITE" id="PS50835"/>
    </source>
</evidence>
<dbReference type="GO" id="GO:0031672">
    <property type="term" value="C:A band"/>
    <property type="evidence" value="ECO:0007669"/>
    <property type="project" value="UniProtKB-ARBA"/>
</dbReference>
<comment type="subcellular location">
    <subcellularLocation>
        <location evidence="1">Cytoplasm</location>
    </subcellularLocation>
</comment>
<dbReference type="InterPro" id="IPR036179">
    <property type="entry name" value="Ig-like_dom_sf"/>
</dbReference>
<reference evidence="6 7" key="2">
    <citation type="submission" date="2018-10" db="EMBL/GenBank/DDBJ databases">
        <authorList>
            <consortium name="Pathogen Informatics"/>
        </authorList>
    </citation>
    <scope>NUCLEOTIDE SEQUENCE [LARGE SCALE GENOMIC DNA]</scope>
</reference>
<keyword evidence="2" id="KW-0963">Cytoplasm</keyword>
<dbReference type="GO" id="GO:0045989">
    <property type="term" value="P:positive regulation of striated muscle contraction"/>
    <property type="evidence" value="ECO:0007669"/>
    <property type="project" value="UniProtKB-ARBA"/>
</dbReference>
<proteinExistence type="predicted"/>
<keyword evidence="7" id="KW-1185">Reference proteome</keyword>
<dbReference type="Gene3D" id="2.60.40.10">
    <property type="entry name" value="Immunoglobulins"/>
    <property type="match status" value="5"/>
</dbReference>
<dbReference type="SMART" id="SM00408">
    <property type="entry name" value="IGc2"/>
    <property type="match status" value="5"/>
</dbReference>
<gene>
    <name evidence="6" type="ORF">EVEC_LOCUS10604</name>
</gene>
<dbReference type="InterPro" id="IPR003598">
    <property type="entry name" value="Ig_sub2"/>
</dbReference>
<evidence type="ECO:0000313" key="8">
    <source>
        <dbReference type="WBParaSite" id="EVEC_0001129601-mRNA-1"/>
    </source>
</evidence>
<evidence type="ECO:0000256" key="3">
    <source>
        <dbReference type="ARBA" id="ARBA00023319"/>
    </source>
</evidence>
<dbReference type="GO" id="GO:0040017">
    <property type="term" value="P:positive regulation of locomotion"/>
    <property type="evidence" value="ECO:0007669"/>
    <property type="project" value="UniProtKB-ARBA"/>
</dbReference>
<dbReference type="PROSITE" id="PS50835">
    <property type="entry name" value="IG_LIKE"/>
    <property type="match status" value="5"/>
</dbReference>
<dbReference type="PANTHER" id="PTHR47633">
    <property type="entry name" value="IMMUNOGLOBULIN"/>
    <property type="match status" value="1"/>
</dbReference>
<evidence type="ECO:0000313" key="6">
    <source>
        <dbReference type="EMBL" id="VDD95853.1"/>
    </source>
</evidence>
<dbReference type="GO" id="GO:0019899">
    <property type="term" value="F:enzyme binding"/>
    <property type="evidence" value="ECO:0007669"/>
    <property type="project" value="UniProtKB-ARBA"/>
</dbReference>
<evidence type="ECO:0000313" key="7">
    <source>
        <dbReference type="Proteomes" id="UP000274131"/>
    </source>
</evidence>
<dbReference type="SMART" id="SM00409">
    <property type="entry name" value="IG"/>
    <property type="match status" value="5"/>
</dbReference>
<dbReference type="SUPFAM" id="SSF48726">
    <property type="entry name" value="Immunoglobulin"/>
    <property type="match status" value="5"/>
</dbReference>
<dbReference type="FunFam" id="2.60.40.10:FF:000107">
    <property type="entry name" value="Myosin, light chain kinase a"/>
    <property type="match status" value="1"/>
</dbReference>
<dbReference type="FunFam" id="2.60.40.10:FF:000425">
    <property type="entry name" value="Myosin light chain kinase"/>
    <property type="match status" value="2"/>
</dbReference>
<dbReference type="InterPro" id="IPR013098">
    <property type="entry name" value="Ig_I-set"/>
</dbReference>
<sequence>MFGVFRLAQSEMSSQADEAAKPRFVRQLRNITVAEGERAVMDCVVVGNPEPKVVWYKEEETVKESERIELLFAGNHCSLTIRGTTASDAGVYTAKASNSIGEATNFCRLTVHPKVQQIPPPTPPKPILMRPPSFSPSLDNQILLQGQQATFQVKVDGEPKPRVRWTYNEKPLFPTSEVKVVEEADGWHMVRIDKVQPMHSGMYTNEAGEARSGASLLVQTTTLPAIQRERITDTPTMNDGFWSDTALLSSPTPPPVPKHRYRTEGIETIETRKQTEFAQSVFFFFALKSLSFSEFSTTATTPEFIRPFQNEYTANEGENFKMECLMVGNPRPKVSWYYNDRPLNVNTTFCRVSNIGDSYSIIFEPARLEHAGYYKMVAENIRGKTQSLALLHVRPASLQRYTPQKPLTKQVDYSNEIPMYFLFENSLTLLLITEEFGEYEYEEQIPTYSEKKKVIESYEEEQRNAQKHTTRLPTPPPAKKQLITTHEKEEKVLEAYDIEQSMKSSGRPPHFTQTLVSSVATCGDSAKFEGVVTGNPSPEVQWTKDSVVLSRAVDPELSFSNIGGRVSLTIRSSRLDHEGKYMCTAKNAYGVATSSAQLVVRPKTVAPDFISRLISEEVAEGGCLKWSVQVTGDPTPKIVWLRDGQEIPNCEEVQLLDEGNGVHSMIIKKVELADCGQFTCLAENVAGEARSTADLVVRRKGDEPGNYFHVTKVTQEKQIKGEDYKQTVNQTFAIENPKVNTN</sequence>
<dbReference type="EMBL" id="UXUI01010989">
    <property type="protein sequence ID" value="VDD95853.1"/>
    <property type="molecule type" value="Genomic_DNA"/>
</dbReference>
<organism evidence="8">
    <name type="scientific">Enterobius vermicularis</name>
    <name type="common">Human pinworm</name>
    <dbReference type="NCBI Taxonomy" id="51028"/>
    <lineage>
        <taxon>Eukaryota</taxon>
        <taxon>Metazoa</taxon>
        <taxon>Ecdysozoa</taxon>
        <taxon>Nematoda</taxon>
        <taxon>Chromadorea</taxon>
        <taxon>Rhabditida</taxon>
        <taxon>Spirurina</taxon>
        <taxon>Oxyuridomorpha</taxon>
        <taxon>Oxyuroidea</taxon>
        <taxon>Oxyuridae</taxon>
        <taxon>Enterobius</taxon>
    </lineage>
</organism>
<dbReference type="OrthoDB" id="114660at2759"/>
<reference evidence="8" key="1">
    <citation type="submission" date="2017-02" db="UniProtKB">
        <authorList>
            <consortium name="WormBaseParasite"/>
        </authorList>
    </citation>
    <scope>IDENTIFICATION</scope>
</reference>
<feature type="domain" description="Ig-like" evidence="5">
    <location>
        <begin position="22"/>
        <end position="110"/>
    </location>
</feature>
<evidence type="ECO:0000256" key="2">
    <source>
        <dbReference type="ARBA" id="ARBA00022490"/>
    </source>
</evidence>
<accession>A0A0N4VKA8</accession>
<dbReference type="GO" id="GO:0060298">
    <property type="term" value="P:positive regulation of sarcomere organization"/>
    <property type="evidence" value="ECO:0007669"/>
    <property type="project" value="UniProtKB-ARBA"/>
</dbReference>
<dbReference type="STRING" id="51028.A0A0N4VKA8"/>
<evidence type="ECO:0000256" key="4">
    <source>
        <dbReference type="SAM" id="MobiDB-lite"/>
    </source>
</evidence>
<dbReference type="InterPro" id="IPR007110">
    <property type="entry name" value="Ig-like_dom"/>
</dbReference>
<feature type="domain" description="Ig-like" evidence="5">
    <location>
        <begin position="302"/>
        <end position="389"/>
    </location>
</feature>
<dbReference type="Proteomes" id="UP000274131">
    <property type="component" value="Unassembled WGS sequence"/>
</dbReference>
<feature type="domain" description="Ig-like" evidence="5">
    <location>
        <begin position="132"/>
        <end position="221"/>
    </location>
</feature>
<feature type="domain" description="Ig-like" evidence="5">
    <location>
        <begin position="607"/>
        <end position="696"/>
    </location>
</feature>
<dbReference type="Pfam" id="PF07679">
    <property type="entry name" value="I-set"/>
    <property type="match status" value="5"/>
</dbReference>
<protein>
    <submittedName>
        <fullName evidence="8">Ig-like domain-containing protein</fullName>
    </submittedName>
</protein>
<feature type="domain" description="Ig-like" evidence="5">
    <location>
        <begin position="509"/>
        <end position="599"/>
    </location>
</feature>
<dbReference type="InterPro" id="IPR003599">
    <property type="entry name" value="Ig_sub"/>
</dbReference>
<name>A0A0N4VKA8_ENTVE</name>